<proteinExistence type="predicted"/>
<comment type="caution">
    <text evidence="1">The sequence shown here is derived from an EMBL/GenBank/DDBJ whole genome shotgun (WGS) entry which is preliminary data.</text>
</comment>
<gene>
    <name evidence="1" type="ORF">UX31_C0003G0034</name>
</gene>
<name>A0A0G1QX30_9BACT</name>
<dbReference type="AlphaFoldDB" id="A0A0G1QX30"/>
<dbReference type="EMBL" id="LCLS01000003">
    <property type="protein sequence ID" value="KKU22368.1"/>
    <property type="molecule type" value="Genomic_DNA"/>
</dbReference>
<evidence type="ECO:0000313" key="2">
    <source>
        <dbReference type="Proteomes" id="UP000034107"/>
    </source>
</evidence>
<sequence length="105" mass="12058">MVKATNEPGNNSFQTIVRKVVREELKTELAVVKTQILETVEGKMDTTFRQYRDEVVTKLDDIVGQLQDIRDEITVGSGDHRRLLEVNERVEKLEDIHHQDGHTSS</sequence>
<evidence type="ECO:0000313" key="1">
    <source>
        <dbReference type="EMBL" id="KKU22368.1"/>
    </source>
</evidence>
<dbReference type="Proteomes" id="UP000034107">
    <property type="component" value="Unassembled WGS sequence"/>
</dbReference>
<protein>
    <submittedName>
        <fullName evidence="1">Uncharacterized protein</fullName>
    </submittedName>
</protein>
<reference evidence="1 2" key="1">
    <citation type="journal article" date="2015" name="Nature">
        <title>rRNA introns, odd ribosomes, and small enigmatic genomes across a large radiation of phyla.</title>
        <authorList>
            <person name="Brown C.T."/>
            <person name="Hug L.A."/>
            <person name="Thomas B.C."/>
            <person name="Sharon I."/>
            <person name="Castelle C.J."/>
            <person name="Singh A."/>
            <person name="Wilkins M.J."/>
            <person name="Williams K.H."/>
            <person name="Banfield J.F."/>
        </authorList>
    </citation>
    <scope>NUCLEOTIDE SEQUENCE [LARGE SCALE GENOMIC DNA]</scope>
</reference>
<organism evidence="1 2">
    <name type="scientific">Candidatus Nomurabacteria bacterium GW2011_GWA1_46_11</name>
    <dbReference type="NCBI Taxonomy" id="1618732"/>
    <lineage>
        <taxon>Bacteria</taxon>
        <taxon>Candidatus Nomuraibacteriota</taxon>
    </lineage>
</organism>
<accession>A0A0G1QX30</accession>